<keyword evidence="3" id="KW-1185">Reference proteome</keyword>
<keyword evidence="1" id="KW-1133">Transmembrane helix</keyword>
<name>A0ABS2NT67_9FIRM</name>
<evidence type="ECO:0000256" key="1">
    <source>
        <dbReference type="SAM" id="Phobius"/>
    </source>
</evidence>
<comment type="caution">
    <text evidence="2">The sequence shown here is derived from an EMBL/GenBank/DDBJ whole genome shotgun (WGS) entry which is preliminary data.</text>
</comment>
<evidence type="ECO:0000313" key="3">
    <source>
        <dbReference type="Proteomes" id="UP001314796"/>
    </source>
</evidence>
<organism evidence="2 3">
    <name type="scientific">Alkaliphilus hydrothermalis</name>
    <dbReference type="NCBI Taxonomy" id="1482730"/>
    <lineage>
        <taxon>Bacteria</taxon>
        <taxon>Bacillati</taxon>
        <taxon>Bacillota</taxon>
        <taxon>Clostridia</taxon>
        <taxon>Peptostreptococcales</taxon>
        <taxon>Natronincolaceae</taxon>
        <taxon>Alkaliphilus</taxon>
    </lineage>
</organism>
<dbReference type="EMBL" id="JAFBEE010000023">
    <property type="protein sequence ID" value="MBM7616062.1"/>
    <property type="molecule type" value="Genomic_DNA"/>
</dbReference>
<protein>
    <submittedName>
        <fullName evidence="2">Uncharacterized protein</fullName>
    </submittedName>
</protein>
<dbReference type="Proteomes" id="UP001314796">
    <property type="component" value="Unassembled WGS sequence"/>
</dbReference>
<evidence type="ECO:0000313" key="2">
    <source>
        <dbReference type="EMBL" id="MBM7616062.1"/>
    </source>
</evidence>
<feature type="transmembrane region" description="Helical" evidence="1">
    <location>
        <begin position="97"/>
        <end position="115"/>
    </location>
</feature>
<reference evidence="2 3" key="1">
    <citation type="submission" date="2021-01" db="EMBL/GenBank/DDBJ databases">
        <title>Genomic Encyclopedia of Type Strains, Phase IV (KMG-IV): sequencing the most valuable type-strain genomes for metagenomic binning, comparative biology and taxonomic classification.</title>
        <authorList>
            <person name="Goeker M."/>
        </authorList>
    </citation>
    <scope>NUCLEOTIDE SEQUENCE [LARGE SCALE GENOMIC DNA]</scope>
    <source>
        <strain evidence="2 3">DSM 25890</strain>
    </source>
</reference>
<keyword evidence="1" id="KW-0472">Membrane</keyword>
<sequence>MARNFNLRSVYLYLVCLITLIIFIFGTIFTIQRVVDLALDTGHYYMTLEDYSERFSYRGLEGKDQADELTEEEVEARYEKFVEQEKERARANHARQLASHASAMVVGGIFWVYHWKKIKNDE</sequence>
<keyword evidence="1" id="KW-0812">Transmembrane</keyword>
<gene>
    <name evidence="2" type="ORF">JOC73_002638</name>
</gene>
<dbReference type="RefSeq" id="WP_204403920.1">
    <property type="nucleotide sequence ID" value="NZ_JAFBEE010000023.1"/>
</dbReference>
<feature type="transmembrane region" description="Helical" evidence="1">
    <location>
        <begin position="12"/>
        <end position="31"/>
    </location>
</feature>
<proteinExistence type="predicted"/>
<accession>A0ABS2NT67</accession>